<dbReference type="EnsemblPlants" id="Pp3c26_3030V3.1">
    <property type="protein sequence ID" value="Pp3c26_3030V3.1"/>
    <property type="gene ID" value="Pp3c26_3030"/>
</dbReference>
<evidence type="ECO:0000256" key="3">
    <source>
        <dbReference type="ARBA" id="ARBA00022968"/>
    </source>
</evidence>
<keyword evidence="3" id="KW-0735">Signal-anchor</keyword>
<evidence type="ECO:0000313" key="8">
    <source>
        <dbReference type="EnsemblPlants" id="Pp3c26_3030V3.1"/>
    </source>
</evidence>
<evidence type="ECO:0000256" key="2">
    <source>
        <dbReference type="ARBA" id="ARBA00010271"/>
    </source>
</evidence>
<dbReference type="InterPro" id="IPR040911">
    <property type="entry name" value="Exostosin_GT47"/>
</dbReference>
<proteinExistence type="inferred from homology"/>
<reference evidence="8" key="3">
    <citation type="submission" date="2020-12" db="UniProtKB">
        <authorList>
            <consortium name="EnsemblPlants"/>
        </authorList>
    </citation>
    <scope>IDENTIFICATION</scope>
</reference>
<evidence type="ECO:0000259" key="6">
    <source>
        <dbReference type="Pfam" id="PF03016"/>
    </source>
</evidence>
<dbReference type="RefSeq" id="XP_024366829.1">
    <property type="nucleotide sequence ID" value="XM_024511061.2"/>
</dbReference>
<dbReference type="PANTHER" id="PTHR11062">
    <property type="entry name" value="EXOSTOSIN HEPARAN SULFATE GLYCOSYLTRANSFERASE -RELATED"/>
    <property type="match status" value="1"/>
</dbReference>
<evidence type="ECO:0000313" key="7">
    <source>
        <dbReference type="EMBL" id="PNR26678.1"/>
    </source>
</evidence>
<accession>A0A2K1IBM1</accession>
<dbReference type="Gramene" id="Pp3c26_3030V3.1">
    <property type="protein sequence ID" value="Pp3c26_3030V3.1"/>
    <property type="gene ID" value="Pp3c26_3030"/>
</dbReference>
<dbReference type="Proteomes" id="UP000006727">
    <property type="component" value="Chromosome 26"/>
</dbReference>
<feature type="domain" description="Exostosin GT47" evidence="6">
    <location>
        <begin position="241"/>
        <end position="519"/>
    </location>
</feature>
<evidence type="ECO:0000256" key="4">
    <source>
        <dbReference type="ARBA" id="ARBA00023034"/>
    </source>
</evidence>
<dbReference type="OrthoDB" id="1924787at2759"/>
<reference evidence="7 9" key="1">
    <citation type="journal article" date="2008" name="Science">
        <title>The Physcomitrella genome reveals evolutionary insights into the conquest of land by plants.</title>
        <authorList>
            <person name="Rensing S."/>
            <person name="Lang D."/>
            <person name="Zimmer A."/>
            <person name="Terry A."/>
            <person name="Salamov A."/>
            <person name="Shapiro H."/>
            <person name="Nishiyama T."/>
            <person name="Perroud P.-F."/>
            <person name="Lindquist E."/>
            <person name="Kamisugi Y."/>
            <person name="Tanahashi T."/>
            <person name="Sakakibara K."/>
            <person name="Fujita T."/>
            <person name="Oishi K."/>
            <person name="Shin-I T."/>
            <person name="Kuroki Y."/>
            <person name="Toyoda A."/>
            <person name="Suzuki Y."/>
            <person name="Hashimoto A."/>
            <person name="Yamaguchi K."/>
            <person name="Sugano A."/>
            <person name="Kohara Y."/>
            <person name="Fujiyama A."/>
            <person name="Anterola A."/>
            <person name="Aoki S."/>
            <person name="Ashton N."/>
            <person name="Barbazuk W.B."/>
            <person name="Barker E."/>
            <person name="Bennetzen J."/>
            <person name="Bezanilla M."/>
            <person name="Blankenship R."/>
            <person name="Cho S.H."/>
            <person name="Dutcher S."/>
            <person name="Estelle M."/>
            <person name="Fawcett J.A."/>
            <person name="Gundlach H."/>
            <person name="Hanada K."/>
            <person name="Heyl A."/>
            <person name="Hicks K.A."/>
            <person name="Hugh J."/>
            <person name="Lohr M."/>
            <person name="Mayer K."/>
            <person name="Melkozernov A."/>
            <person name="Murata T."/>
            <person name="Nelson D."/>
            <person name="Pils B."/>
            <person name="Prigge M."/>
            <person name="Reiss B."/>
            <person name="Renner T."/>
            <person name="Rombauts S."/>
            <person name="Rushton P."/>
            <person name="Sanderfoot A."/>
            <person name="Schween G."/>
            <person name="Shiu S.-H."/>
            <person name="Stueber K."/>
            <person name="Theodoulou F.L."/>
            <person name="Tu H."/>
            <person name="Van de Peer Y."/>
            <person name="Verrier P.J."/>
            <person name="Waters E."/>
            <person name="Wood A."/>
            <person name="Yang L."/>
            <person name="Cove D."/>
            <person name="Cuming A."/>
            <person name="Hasebe M."/>
            <person name="Lucas S."/>
            <person name="Mishler D.B."/>
            <person name="Reski R."/>
            <person name="Grigoriev I."/>
            <person name="Quatrano R.S."/>
            <person name="Boore J.L."/>
        </authorList>
    </citation>
    <scope>NUCLEOTIDE SEQUENCE [LARGE SCALE GENOMIC DNA]</scope>
    <source>
        <strain evidence="8 9">cv. Gransden 2004</strain>
    </source>
</reference>
<keyword evidence="9" id="KW-1185">Reference proteome</keyword>
<dbReference type="PaxDb" id="3218-PP1S306_31V6.1"/>
<keyword evidence="5" id="KW-0472">Membrane</keyword>
<sequence length="570" mass="65428">MARSGLLEDGGNLFSELGRTRKRNGSNSKPGRGICLLLVTVFFTLLLASRLLWCFMYLFNSTATVMYVDHHTVHPNRDSAAFAGENETKAMGEGTIVRELGRKANESEHDQILEDSEEKIVDDHVDEKEGSMVDTNVGNKRAEIEEVWKDEEQLGELMAKMTNMVVKLGDGKEEEEEDKEENDDSVEKVALDNGHAEKMKLPDAIAFLEQLAGKLTKTGVHEDYGPYHSRRIFESDYAEMKRKLRIFVYPHDRKDPFHMIFESGNKVPSGNYASEEFFQQSLLTSTFLTKTASEADFFFMPVSITKARMDKRINVGGLQSFCANYITDVRSQWSYWNRSNGADHFYLSCHSIARNAMDRVPDVRQNAIQLLCPASYFLPSYITHKDASVPQIWPRLGKEPEEVRTITQRKRLAFFAGALNSPVRKDLERTWANDSKILVHKGRVPYPYSEALLTTKFCLHAKGFEVNTARLGDAMYYGCVPVVIANYYDLPFQDILDWTKFSIVVSSLDIPLLKKTLEAVTDEQYAELHRQVLLARKHFQWHAPPEEYDAFHTVMYELWKRRHIVRRSTQ</sequence>
<evidence type="ECO:0000256" key="5">
    <source>
        <dbReference type="SAM" id="Phobius"/>
    </source>
</evidence>
<evidence type="ECO:0000313" key="9">
    <source>
        <dbReference type="Proteomes" id="UP000006727"/>
    </source>
</evidence>
<keyword evidence="5" id="KW-0812">Transmembrane</keyword>
<dbReference type="GO" id="GO:0016757">
    <property type="term" value="F:glycosyltransferase activity"/>
    <property type="evidence" value="ECO:0007669"/>
    <property type="project" value="InterPro"/>
</dbReference>
<reference evidence="7 9" key="2">
    <citation type="journal article" date="2018" name="Plant J.">
        <title>The Physcomitrella patens chromosome-scale assembly reveals moss genome structure and evolution.</title>
        <authorList>
            <person name="Lang D."/>
            <person name="Ullrich K.K."/>
            <person name="Murat F."/>
            <person name="Fuchs J."/>
            <person name="Jenkins J."/>
            <person name="Haas F.B."/>
            <person name="Piednoel M."/>
            <person name="Gundlach H."/>
            <person name="Van Bel M."/>
            <person name="Meyberg R."/>
            <person name="Vives C."/>
            <person name="Morata J."/>
            <person name="Symeonidi A."/>
            <person name="Hiss M."/>
            <person name="Muchero W."/>
            <person name="Kamisugi Y."/>
            <person name="Saleh O."/>
            <person name="Blanc G."/>
            <person name="Decker E.L."/>
            <person name="van Gessel N."/>
            <person name="Grimwood J."/>
            <person name="Hayes R.D."/>
            <person name="Graham S.W."/>
            <person name="Gunter L.E."/>
            <person name="McDaniel S.F."/>
            <person name="Hoernstein S.N.W."/>
            <person name="Larsson A."/>
            <person name="Li F.W."/>
            <person name="Perroud P.F."/>
            <person name="Phillips J."/>
            <person name="Ranjan P."/>
            <person name="Rokshar D.S."/>
            <person name="Rothfels C.J."/>
            <person name="Schneider L."/>
            <person name="Shu S."/>
            <person name="Stevenson D.W."/>
            <person name="Thummler F."/>
            <person name="Tillich M."/>
            <person name="Villarreal Aguilar J.C."/>
            <person name="Widiez T."/>
            <person name="Wong G.K."/>
            <person name="Wymore A."/>
            <person name="Zhang Y."/>
            <person name="Zimmer A.D."/>
            <person name="Quatrano R.S."/>
            <person name="Mayer K.F.X."/>
            <person name="Goodstein D."/>
            <person name="Casacuberta J.M."/>
            <person name="Vandepoele K."/>
            <person name="Reski R."/>
            <person name="Cuming A.C."/>
            <person name="Tuskan G.A."/>
            <person name="Maumus F."/>
            <person name="Salse J."/>
            <person name="Schmutz J."/>
            <person name="Rensing S.A."/>
        </authorList>
    </citation>
    <scope>NUCLEOTIDE SEQUENCE [LARGE SCALE GENOMIC DNA]</scope>
    <source>
        <strain evidence="8 9">cv. Gransden 2004</strain>
    </source>
</reference>
<dbReference type="InterPro" id="IPR004263">
    <property type="entry name" value="Exostosin"/>
</dbReference>
<keyword evidence="4" id="KW-0333">Golgi apparatus</keyword>
<dbReference type="Pfam" id="PF03016">
    <property type="entry name" value="Exostosin_GT47"/>
    <property type="match status" value="1"/>
</dbReference>
<comment type="subcellular location">
    <subcellularLocation>
        <location evidence="1">Golgi apparatus membrane</location>
        <topology evidence="1">Single-pass type II membrane protein</topology>
    </subcellularLocation>
</comment>
<dbReference type="GO" id="GO:0000139">
    <property type="term" value="C:Golgi membrane"/>
    <property type="evidence" value="ECO:0007669"/>
    <property type="project" value="UniProtKB-SubCell"/>
</dbReference>
<name>A0A2K1IBM1_PHYPA</name>
<dbReference type="EMBL" id="ABEU02000026">
    <property type="protein sequence ID" value="PNR26678.1"/>
    <property type="molecule type" value="Genomic_DNA"/>
</dbReference>
<comment type="similarity">
    <text evidence="2">Belongs to the glycosyltransferase 47 family.</text>
</comment>
<evidence type="ECO:0000256" key="1">
    <source>
        <dbReference type="ARBA" id="ARBA00004323"/>
    </source>
</evidence>
<dbReference type="Gramene" id="Pp3c26_3030V3.2">
    <property type="protein sequence ID" value="Pp3c26_3030V3.2"/>
    <property type="gene ID" value="Pp3c26_3030"/>
</dbReference>
<dbReference type="AlphaFoldDB" id="A0A2K1IBM1"/>
<dbReference type="PANTHER" id="PTHR11062:SF95">
    <property type="entry name" value="EXOSTOSIN GT47 DOMAIN-CONTAINING PROTEIN"/>
    <property type="match status" value="1"/>
</dbReference>
<gene>
    <name evidence="8" type="primary">LOC112278051</name>
    <name evidence="7" type="ORF">PHYPA_030159</name>
</gene>
<dbReference type="GeneID" id="112278051"/>
<protein>
    <recommendedName>
        <fullName evidence="6">Exostosin GT47 domain-containing protein</fullName>
    </recommendedName>
</protein>
<keyword evidence="5" id="KW-1133">Transmembrane helix</keyword>
<organism evidence="7">
    <name type="scientific">Physcomitrium patens</name>
    <name type="common">Spreading-leaved earth moss</name>
    <name type="synonym">Physcomitrella patens</name>
    <dbReference type="NCBI Taxonomy" id="3218"/>
    <lineage>
        <taxon>Eukaryota</taxon>
        <taxon>Viridiplantae</taxon>
        <taxon>Streptophyta</taxon>
        <taxon>Embryophyta</taxon>
        <taxon>Bryophyta</taxon>
        <taxon>Bryophytina</taxon>
        <taxon>Bryopsida</taxon>
        <taxon>Funariidae</taxon>
        <taxon>Funariales</taxon>
        <taxon>Funariaceae</taxon>
        <taxon>Physcomitrium</taxon>
    </lineage>
</organism>
<dbReference type="EnsemblPlants" id="Pp3c26_3030V3.2">
    <property type="protein sequence ID" value="Pp3c26_3030V3.2"/>
    <property type="gene ID" value="Pp3c26_3030"/>
</dbReference>
<dbReference type="KEGG" id="ppp:112278051"/>
<feature type="transmembrane region" description="Helical" evidence="5">
    <location>
        <begin position="33"/>
        <end position="59"/>
    </location>
</feature>